<proteinExistence type="predicted"/>
<dbReference type="Proteomes" id="UP000073492">
    <property type="component" value="Unassembled WGS sequence"/>
</dbReference>
<dbReference type="AlphaFoldDB" id="A0A139I344"/>
<protein>
    <recommendedName>
        <fullName evidence="1">ABM domain-containing protein</fullName>
    </recommendedName>
</protein>
<dbReference type="PANTHER" id="PTHR40624:SF1">
    <property type="entry name" value="BIOSYNTHESIS MONOOXYGENASE, PUTATIVE (AFU_ORTHOLOGUE AFUA_1G12025)-RELATED"/>
    <property type="match status" value="1"/>
</dbReference>
<name>A0A139I344_9PEZI</name>
<keyword evidence="3" id="KW-1185">Reference proteome</keyword>
<dbReference type="PANTHER" id="PTHR40624">
    <property type="entry name" value="BIOSYNTHESIS MONOOXYGENASE, PUTATIVE (AFU_ORTHOLOGUE AFUA_1G12025)-RELATED"/>
    <property type="match status" value="1"/>
</dbReference>
<evidence type="ECO:0000313" key="2">
    <source>
        <dbReference type="EMBL" id="KXT09133.1"/>
    </source>
</evidence>
<evidence type="ECO:0000313" key="3">
    <source>
        <dbReference type="Proteomes" id="UP000073492"/>
    </source>
</evidence>
<dbReference type="EMBL" id="LFZO01000370">
    <property type="protein sequence ID" value="KXT09133.1"/>
    <property type="molecule type" value="Genomic_DNA"/>
</dbReference>
<organism evidence="2 3">
    <name type="scientific">Pseudocercospora musae</name>
    <dbReference type="NCBI Taxonomy" id="113226"/>
    <lineage>
        <taxon>Eukaryota</taxon>
        <taxon>Fungi</taxon>
        <taxon>Dikarya</taxon>
        <taxon>Ascomycota</taxon>
        <taxon>Pezizomycotina</taxon>
        <taxon>Dothideomycetes</taxon>
        <taxon>Dothideomycetidae</taxon>
        <taxon>Mycosphaerellales</taxon>
        <taxon>Mycosphaerellaceae</taxon>
        <taxon>Pseudocercospora</taxon>
    </lineage>
</organism>
<comment type="caution">
    <text evidence="2">The sequence shown here is derived from an EMBL/GenBank/DDBJ whole genome shotgun (WGS) entry which is preliminary data.</text>
</comment>
<dbReference type="Pfam" id="PF03992">
    <property type="entry name" value="ABM"/>
    <property type="match status" value="1"/>
</dbReference>
<dbReference type="Gene3D" id="3.30.70.100">
    <property type="match status" value="1"/>
</dbReference>
<dbReference type="OrthoDB" id="10011777at2759"/>
<dbReference type="InterPro" id="IPR007138">
    <property type="entry name" value="ABM_dom"/>
</dbReference>
<sequence length="110" mass="12760">MSEVHIIAILYPKPEKSSRFQELMQPMIRAVHDSEPYTLRYIMTKQIDGEVPAIHMIETYKSKEGAEAHTHTEHFKSLFVKFDKEDIFAKPPYLAFTKSMGGFDLGRELI</sequence>
<gene>
    <name evidence="2" type="ORF">AC579_388</name>
</gene>
<dbReference type="InterPro" id="IPR011008">
    <property type="entry name" value="Dimeric_a/b-barrel"/>
</dbReference>
<feature type="domain" description="ABM" evidence="1">
    <location>
        <begin position="4"/>
        <end position="77"/>
    </location>
</feature>
<accession>A0A139I344</accession>
<dbReference type="SUPFAM" id="SSF54909">
    <property type="entry name" value="Dimeric alpha+beta barrel"/>
    <property type="match status" value="1"/>
</dbReference>
<evidence type="ECO:0000259" key="1">
    <source>
        <dbReference type="Pfam" id="PF03992"/>
    </source>
</evidence>
<reference evidence="2 3" key="1">
    <citation type="submission" date="2015-07" db="EMBL/GenBank/DDBJ databases">
        <title>Comparative genomics of the Sigatoka disease complex on banana suggests a link between parallel evolutionary changes in Pseudocercospora fijiensis and Pseudocercospora eumusae and increased virulence on the banana host.</title>
        <authorList>
            <person name="Chang T.-C."/>
            <person name="Salvucci A."/>
            <person name="Crous P.W."/>
            <person name="Stergiopoulos I."/>
        </authorList>
    </citation>
    <scope>NUCLEOTIDE SEQUENCE [LARGE SCALE GENOMIC DNA]</scope>
    <source>
        <strain evidence="2 3">CBS 116634</strain>
    </source>
</reference>